<protein>
    <submittedName>
        <fullName evidence="1">Reverse transcriptase</fullName>
    </submittedName>
</protein>
<evidence type="ECO:0000313" key="2">
    <source>
        <dbReference type="Proteomes" id="UP000735302"/>
    </source>
</evidence>
<name>A0AAV3ZD33_9GAST</name>
<reference evidence="1 2" key="1">
    <citation type="journal article" date="2021" name="Elife">
        <title>Chloroplast acquisition without the gene transfer in kleptoplastic sea slugs, Plakobranchus ocellatus.</title>
        <authorList>
            <person name="Maeda T."/>
            <person name="Takahashi S."/>
            <person name="Yoshida T."/>
            <person name="Shimamura S."/>
            <person name="Takaki Y."/>
            <person name="Nagai Y."/>
            <person name="Toyoda A."/>
            <person name="Suzuki Y."/>
            <person name="Arimoto A."/>
            <person name="Ishii H."/>
            <person name="Satoh N."/>
            <person name="Nishiyama T."/>
            <person name="Hasebe M."/>
            <person name="Maruyama T."/>
            <person name="Minagawa J."/>
            <person name="Obokata J."/>
            <person name="Shigenobu S."/>
        </authorList>
    </citation>
    <scope>NUCLEOTIDE SEQUENCE [LARGE SCALE GENOMIC DNA]</scope>
</reference>
<proteinExistence type="predicted"/>
<sequence>MLNIPNIYRNGYGSQLTATEGCASPANLGGGCSIPPLKVFMDDICSKEDEKRRMLTRLDVLMSWCRMEFKEFKPKKSRSLSIRKGKIDEATTFTVAEQQLIPTVSQETAKSLGRWCDSSIKDTRRGAETLELSSGKPSSH</sequence>
<comment type="caution">
    <text evidence="1">The sequence shown here is derived from an EMBL/GenBank/DDBJ whole genome shotgun (WGS) entry which is preliminary data.</text>
</comment>
<dbReference type="Proteomes" id="UP000735302">
    <property type="component" value="Unassembled WGS sequence"/>
</dbReference>
<dbReference type="GO" id="GO:0003964">
    <property type="term" value="F:RNA-directed DNA polymerase activity"/>
    <property type="evidence" value="ECO:0007669"/>
    <property type="project" value="UniProtKB-KW"/>
</dbReference>
<keyword evidence="1" id="KW-0808">Transferase</keyword>
<accession>A0AAV3ZD33</accession>
<dbReference type="AlphaFoldDB" id="A0AAV3ZD33"/>
<keyword evidence="1" id="KW-0695">RNA-directed DNA polymerase</keyword>
<evidence type="ECO:0000313" key="1">
    <source>
        <dbReference type="EMBL" id="GFN92421.1"/>
    </source>
</evidence>
<dbReference type="EMBL" id="BLXT01002238">
    <property type="protein sequence ID" value="GFN92421.1"/>
    <property type="molecule type" value="Genomic_DNA"/>
</dbReference>
<keyword evidence="2" id="KW-1185">Reference proteome</keyword>
<organism evidence="1 2">
    <name type="scientific">Plakobranchus ocellatus</name>
    <dbReference type="NCBI Taxonomy" id="259542"/>
    <lineage>
        <taxon>Eukaryota</taxon>
        <taxon>Metazoa</taxon>
        <taxon>Spiralia</taxon>
        <taxon>Lophotrochozoa</taxon>
        <taxon>Mollusca</taxon>
        <taxon>Gastropoda</taxon>
        <taxon>Heterobranchia</taxon>
        <taxon>Euthyneura</taxon>
        <taxon>Panpulmonata</taxon>
        <taxon>Sacoglossa</taxon>
        <taxon>Placobranchoidea</taxon>
        <taxon>Plakobranchidae</taxon>
        <taxon>Plakobranchus</taxon>
    </lineage>
</organism>
<gene>
    <name evidence="1" type="ORF">PoB_001892700</name>
</gene>
<keyword evidence="1" id="KW-0548">Nucleotidyltransferase</keyword>